<dbReference type="SUPFAM" id="SSF47473">
    <property type="entry name" value="EF-hand"/>
    <property type="match status" value="1"/>
</dbReference>
<name>A0A6G0XYS3_9STRA</name>
<reference evidence="1 2" key="1">
    <citation type="submission" date="2019-07" db="EMBL/GenBank/DDBJ databases">
        <title>Genomics analysis of Aphanomyces spp. identifies a new class of oomycete effector associated with host adaptation.</title>
        <authorList>
            <person name="Gaulin E."/>
        </authorList>
    </citation>
    <scope>NUCLEOTIDE SEQUENCE [LARGE SCALE GENOMIC DNA]</scope>
    <source>
        <strain evidence="1 2">ATCC 201684</strain>
    </source>
</reference>
<sequence>MTQRVPKVLSPGQCSHAPRSIFTGAEKFLEACELIDPLDGGKLSEDGFENALQHCGLTVTTAQLRSVLSKFPRDSNGLINYAAFLEYYSMSLLAFADTLRRRYGQHIATVKQHKHLKSILQRLATDPDRDAAVDLNHFRKQLEKVDSRVTGVPTGLVSKKDFVACLTSHASLKWPKQDVEACLPLFIEPGKDSRNRELRAVQYGEFLRMVDDLISPTASKSIIPCQCAVSLSSTSSLEKLHRRLHAFLHGDSRGAGARGRDIALHAFEAADKMRHGSIAKKLHERDFFTVLRTIGAAMSPAENRLLLHALSQSGCVSSDGIQYNGFLRQFEAPPLSPSKRETGGSDGMTDHGMCVGTYLADHATNDERRNFDMIMNIFKAFPLQHGHGDSANELIYALGPHLKVSLHFFT</sequence>
<dbReference type="Gene3D" id="1.10.238.10">
    <property type="entry name" value="EF-hand"/>
    <property type="match status" value="1"/>
</dbReference>
<evidence type="ECO:0000313" key="1">
    <source>
        <dbReference type="EMBL" id="KAF0745643.1"/>
    </source>
</evidence>
<dbReference type="VEuPathDB" id="FungiDB:AeMF1_011454"/>
<protein>
    <recommendedName>
        <fullName evidence="3">Calmodulin</fullName>
    </recommendedName>
</protein>
<keyword evidence="2" id="KW-1185">Reference proteome</keyword>
<proteinExistence type="predicted"/>
<dbReference type="EMBL" id="VJMJ01000001">
    <property type="protein sequence ID" value="KAF0745643.1"/>
    <property type="molecule type" value="Genomic_DNA"/>
</dbReference>
<gene>
    <name evidence="1" type="ORF">Ae201684_000096</name>
</gene>
<dbReference type="Proteomes" id="UP000481153">
    <property type="component" value="Unassembled WGS sequence"/>
</dbReference>
<comment type="caution">
    <text evidence="1">The sequence shown here is derived from an EMBL/GenBank/DDBJ whole genome shotgun (WGS) entry which is preliminary data.</text>
</comment>
<dbReference type="AlphaFoldDB" id="A0A6G0XYS3"/>
<evidence type="ECO:0008006" key="3">
    <source>
        <dbReference type="Google" id="ProtNLM"/>
    </source>
</evidence>
<evidence type="ECO:0000313" key="2">
    <source>
        <dbReference type="Proteomes" id="UP000481153"/>
    </source>
</evidence>
<accession>A0A6G0XYS3</accession>
<dbReference type="InterPro" id="IPR011992">
    <property type="entry name" value="EF-hand-dom_pair"/>
</dbReference>
<organism evidence="1 2">
    <name type="scientific">Aphanomyces euteiches</name>
    <dbReference type="NCBI Taxonomy" id="100861"/>
    <lineage>
        <taxon>Eukaryota</taxon>
        <taxon>Sar</taxon>
        <taxon>Stramenopiles</taxon>
        <taxon>Oomycota</taxon>
        <taxon>Saprolegniomycetes</taxon>
        <taxon>Saprolegniales</taxon>
        <taxon>Verrucalvaceae</taxon>
        <taxon>Aphanomyces</taxon>
    </lineage>
</organism>